<evidence type="ECO:0000313" key="2">
    <source>
        <dbReference type="Proteomes" id="UP001172386"/>
    </source>
</evidence>
<gene>
    <name evidence="1" type="ORF">H2198_007012</name>
</gene>
<comment type="caution">
    <text evidence="1">The sequence shown here is derived from an EMBL/GenBank/DDBJ whole genome shotgun (WGS) entry which is preliminary data.</text>
</comment>
<sequence>MVHPNPNTISNFSQSWQRATHFREFDLQHEATLPTVENTQKREDYKRFEPEKPTLCQLSLALGSANYGTITQGDKSFVSASTHLSKIIAKVEDCKLSDLGNSTVPMTIFNCTNMLVGVGTLSLALGFRQCGWIIGLILLTLPVVVTTYTAKLLVKCLNTDRTTFTYGDIACLAFGPIGRHLIEVLFASELIAANAALFILFADSLGSLAPGLSLYACKVIVAIGMIPLNFAQFKFLSITSAVGIFCFIGILATMMTAGLTKHDAPGSLLELAQTRAWALDWKVVPASLGIFMAPWGAHSIVPAVYKDMRHPQKYNKALKCTYSICYVIAFSIAVMGYLMFGDDILPEVTSSILSITEYPPILSAITLVLVATIPLTKASLNNRPVIDTINRQLGIHPQQTDPTASQGTDNGRRHQLMRFGVGILCNLLELALAISIPNFGDVVALLGSALCITISVVLPACFYLRICRDKNIVVTNFDRVTCWVLIVVGAVCAVLGTFFTILMDNR</sequence>
<proteinExistence type="predicted"/>
<organism evidence="1 2">
    <name type="scientific">Neophaeococcomyces mojaviensis</name>
    <dbReference type="NCBI Taxonomy" id="3383035"/>
    <lineage>
        <taxon>Eukaryota</taxon>
        <taxon>Fungi</taxon>
        <taxon>Dikarya</taxon>
        <taxon>Ascomycota</taxon>
        <taxon>Pezizomycotina</taxon>
        <taxon>Eurotiomycetes</taxon>
        <taxon>Chaetothyriomycetidae</taxon>
        <taxon>Chaetothyriales</taxon>
        <taxon>Chaetothyriales incertae sedis</taxon>
        <taxon>Neophaeococcomyces</taxon>
    </lineage>
</organism>
<accession>A0ACC3A1A7</accession>
<dbReference type="Proteomes" id="UP001172386">
    <property type="component" value="Unassembled WGS sequence"/>
</dbReference>
<dbReference type="EMBL" id="JAPDRQ010000139">
    <property type="protein sequence ID" value="KAJ9653846.1"/>
    <property type="molecule type" value="Genomic_DNA"/>
</dbReference>
<name>A0ACC3A1A7_9EURO</name>
<protein>
    <submittedName>
        <fullName evidence="1">Uncharacterized protein</fullName>
    </submittedName>
</protein>
<reference evidence="1" key="1">
    <citation type="submission" date="2022-10" db="EMBL/GenBank/DDBJ databases">
        <title>Culturing micro-colonial fungi from biological soil crusts in the Mojave desert and describing Neophaeococcomyces mojavensis, and introducing the new genera and species Taxawa tesnikishii.</title>
        <authorList>
            <person name="Kurbessoian T."/>
            <person name="Stajich J.E."/>
        </authorList>
    </citation>
    <scope>NUCLEOTIDE SEQUENCE</scope>
    <source>
        <strain evidence="1">JES_112</strain>
    </source>
</reference>
<keyword evidence="2" id="KW-1185">Reference proteome</keyword>
<evidence type="ECO:0000313" key="1">
    <source>
        <dbReference type="EMBL" id="KAJ9653846.1"/>
    </source>
</evidence>